<dbReference type="Proteomes" id="UP000579605">
    <property type="component" value="Unassembled WGS sequence"/>
</dbReference>
<accession>A0A852ZIH2</accession>
<proteinExistence type="predicted"/>
<feature type="domain" description="DNA-binding phage zinc finger" evidence="1">
    <location>
        <begin position="123"/>
        <end position="158"/>
    </location>
</feature>
<sequence>MPSEPSQPVWWRRRPTAVTALPPGWELVTARLVDGEDEIMHGAQLVDGEDETLLGAQLVDGGGSILAAIAPMIRIDKNDPTYAAIEDNDVGVMVRDDLLPDDIPNLKEVFAALGIDPPPGSTTAALLWPCPYCHVGIGKWCETTSRRRSDKLHRARFDKNG</sequence>
<dbReference type="AlphaFoldDB" id="A0A852ZIH2"/>
<gene>
    <name evidence="2" type="ORF">F4554_005549</name>
</gene>
<evidence type="ECO:0000313" key="2">
    <source>
        <dbReference type="EMBL" id="NYH92911.1"/>
    </source>
</evidence>
<evidence type="ECO:0000259" key="1">
    <source>
        <dbReference type="Pfam" id="PF24623"/>
    </source>
</evidence>
<reference evidence="2 3" key="1">
    <citation type="submission" date="2020-07" db="EMBL/GenBank/DDBJ databases">
        <title>Sequencing the genomes of 1000 actinobacteria strains.</title>
        <authorList>
            <person name="Klenk H.-P."/>
        </authorList>
    </citation>
    <scope>NUCLEOTIDE SEQUENCE [LARGE SCALE GENOMIC DNA]</scope>
    <source>
        <strain evidence="2 3">DSM 18448</strain>
    </source>
</reference>
<dbReference type="RefSeq" id="WP_179790332.1">
    <property type="nucleotide sequence ID" value="NZ_BAAARR010000031.1"/>
</dbReference>
<protein>
    <recommendedName>
        <fullName evidence="1">DNA-binding phage zinc finger domain-containing protein</fullName>
    </recommendedName>
</protein>
<name>A0A852ZIH2_9ACTN</name>
<dbReference type="Pfam" id="PF24623">
    <property type="entry name" value="Phage_zn_bind_8"/>
    <property type="match status" value="1"/>
</dbReference>
<keyword evidence="3" id="KW-1185">Reference proteome</keyword>
<organism evidence="2 3">
    <name type="scientific">Actinopolymorpha rutila</name>
    <dbReference type="NCBI Taxonomy" id="446787"/>
    <lineage>
        <taxon>Bacteria</taxon>
        <taxon>Bacillati</taxon>
        <taxon>Actinomycetota</taxon>
        <taxon>Actinomycetes</taxon>
        <taxon>Propionibacteriales</taxon>
        <taxon>Actinopolymorphaceae</taxon>
        <taxon>Actinopolymorpha</taxon>
    </lineage>
</organism>
<comment type="caution">
    <text evidence="2">The sequence shown here is derived from an EMBL/GenBank/DDBJ whole genome shotgun (WGS) entry which is preliminary data.</text>
</comment>
<evidence type="ECO:0000313" key="3">
    <source>
        <dbReference type="Proteomes" id="UP000579605"/>
    </source>
</evidence>
<dbReference type="EMBL" id="JACBZH010000001">
    <property type="protein sequence ID" value="NYH92911.1"/>
    <property type="molecule type" value="Genomic_DNA"/>
</dbReference>
<dbReference type="InterPro" id="IPR056911">
    <property type="entry name" value="Phage_Znf_bind_put"/>
</dbReference>